<proteinExistence type="predicted"/>
<organism evidence="1 2">
    <name type="scientific">Vallitalea guaymasensis</name>
    <dbReference type="NCBI Taxonomy" id="1185412"/>
    <lineage>
        <taxon>Bacteria</taxon>
        <taxon>Bacillati</taxon>
        <taxon>Bacillota</taxon>
        <taxon>Clostridia</taxon>
        <taxon>Lachnospirales</taxon>
        <taxon>Vallitaleaceae</taxon>
        <taxon>Vallitalea</taxon>
    </lineage>
</organism>
<name>A0A8J8SBM3_9FIRM</name>
<protein>
    <submittedName>
        <fullName evidence="1">Uncharacterized protein</fullName>
    </submittedName>
</protein>
<dbReference type="Proteomes" id="UP000677305">
    <property type="component" value="Chromosome"/>
</dbReference>
<dbReference type="RefSeq" id="WP_212692781.1">
    <property type="nucleotide sequence ID" value="NZ_CP058561.1"/>
</dbReference>
<dbReference type="KEGG" id="vgu:HYG85_06310"/>
<dbReference type="EMBL" id="CP058561">
    <property type="protein sequence ID" value="QUH28555.1"/>
    <property type="molecule type" value="Genomic_DNA"/>
</dbReference>
<dbReference type="AlphaFoldDB" id="A0A8J8SBM3"/>
<evidence type="ECO:0000313" key="1">
    <source>
        <dbReference type="EMBL" id="QUH28555.1"/>
    </source>
</evidence>
<reference evidence="1 2" key="1">
    <citation type="submission" date="2020-07" db="EMBL/GenBank/DDBJ databases">
        <title>Vallitalea guaymasensis genome.</title>
        <authorList>
            <person name="Postec A."/>
        </authorList>
    </citation>
    <scope>NUCLEOTIDE SEQUENCE [LARGE SCALE GENOMIC DNA]</scope>
    <source>
        <strain evidence="1 2">Ra1766G1</strain>
    </source>
</reference>
<evidence type="ECO:0000313" key="2">
    <source>
        <dbReference type="Proteomes" id="UP000677305"/>
    </source>
</evidence>
<sequence length="146" mass="17319">MLSIELIVEVNRQDFFDSIEELSFSRLMNAEASVDIRDCVMMDNYLVFALRLGSKSLIKYGLSYIVYREIDQGVELIEIFYEDDSFIPHSSVWSAYWILNKLGKYRYIDIEKDTYKKLEPSFDDACSVFYSEQLDERNSRVFDMDF</sequence>
<gene>
    <name evidence="1" type="ORF">HYG85_06310</name>
</gene>
<accession>A0A8J8SBM3</accession>
<keyword evidence="2" id="KW-1185">Reference proteome</keyword>